<dbReference type="InterPro" id="IPR008969">
    <property type="entry name" value="CarboxyPept-like_regulatory"/>
</dbReference>
<dbReference type="OrthoDB" id="714262at2"/>
<evidence type="ECO:0000313" key="1">
    <source>
        <dbReference type="EMBL" id="RFM32991.1"/>
    </source>
</evidence>
<evidence type="ECO:0008006" key="3">
    <source>
        <dbReference type="Google" id="ProtNLM"/>
    </source>
</evidence>
<dbReference type="SUPFAM" id="SSF49464">
    <property type="entry name" value="Carboxypeptidase regulatory domain-like"/>
    <property type="match status" value="1"/>
</dbReference>
<sequence length="242" mass="27954">MSIRILHKTFGLFIFLVALTSLSIAQTVQIRGTVYERTERYGMAGVSVMSSAGGGTVTDSLGHYAIRLTMKDSLSFSYQGKATMKFPVTEINANRPFDIGLHVDIKVLPTVEVQHKSYKEDSTEFREEYKKVFNFSQDYLATGMGGVGVNLDLLLSMRKAKRMEHFRQQLLAIEQDKYITHRFNMPLVRQLTGLESPALDTFMVRYRPSYEMLLDFENEYQFYEYIKGWGSYFATQWKKEHP</sequence>
<protein>
    <recommendedName>
        <fullName evidence="3">Carboxypeptidase-like regulatory domain-containing protein</fullName>
    </recommendedName>
</protein>
<dbReference type="Proteomes" id="UP000261174">
    <property type="component" value="Unassembled WGS sequence"/>
</dbReference>
<keyword evidence="2" id="KW-1185">Reference proteome</keyword>
<dbReference type="AlphaFoldDB" id="A0A3E1NYI1"/>
<dbReference type="RefSeq" id="WP_116855427.1">
    <property type="nucleotide sequence ID" value="NZ_QTJV01000008.1"/>
</dbReference>
<gene>
    <name evidence="1" type="ORF">DXN04_21390</name>
</gene>
<accession>A0A3E1NYI1</accession>
<name>A0A3E1NYI1_9BACT</name>
<proteinExistence type="predicted"/>
<evidence type="ECO:0000313" key="2">
    <source>
        <dbReference type="Proteomes" id="UP000261174"/>
    </source>
</evidence>
<organism evidence="1 2">
    <name type="scientific">Chitinophaga silvisoli</name>
    <dbReference type="NCBI Taxonomy" id="2291814"/>
    <lineage>
        <taxon>Bacteria</taxon>
        <taxon>Pseudomonadati</taxon>
        <taxon>Bacteroidota</taxon>
        <taxon>Chitinophagia</taxon>
        <taxon>Chitinophagales</taxon>
        <taxon>Chitinophagaceae</taxon>
        <taxon>Chitinophaga</taxon>
    </lineage>
</organism>
<comment type="caution">
    <text evidence="1">The sequence shown here is derived from an EMBL/GenBank/DDBJ whole genome shotgun (WGS) entry which is preliminary data.</text>
</comment>
<reference evidence="1 2" key="1">
    <citation type="submission" date="2018-08" db="EMBL/GenBank/DDBJ databases">
        <title>Chitinophaga sp. K20C18050901, a novel bacterium isolated from forest soil.</title>
        <authorList>
            <person name="Wang C."/>
        </authorList>
    </citation>
    <scope>NUCLEOTIDE SEQUENCE [LARGE SCALE GENOMIC DNA]</scope>
    <source>
        <strain evidence="1 2">K20C18050901</strain>
    </source>
</reference>
<dbReference type="EMBL" id="QTJV01000008">
    <property type="protein sequence ID" value="RFM32991.1"/>
    <property type="molecule type" value="Genomic_DNA"/>
</dbReference>